<keyword evidence="1" id="KW-0227">DNA damage</keyword>
<sequence>MPLKENIDFYYNEQGLMVLTAKFHLDRGTCCGNGCKHCPYDYENVPEPKKAGSSPSGTRSKKSPEAEAPSFYDKVFELVRKIPKGRATTYGAIAEAAGIRLSARMVGWAMNGAGHVKPTVPAHRVVNRNGMLSGKHHFATPTLMQELLEAEGITVKNDTIQDFKHIFWDPQGKSPATKRSSAVKPAPPVKKPTTVKKTKKP</sequence>
<dbReference type="InterPro" id="IPR014048">
    <property type="entry name" value="MethylDNA_cys_MeTrfase_DNA-bd"/>
</dbReference>
<evidence type="ECO:0000256" key="2">
    <source>
        <dbReference type="SAM" id="MobiDB-lite"/>
    </source>
</evidence>
<dbReference type="InterPro" id="IPR036217">
    <property type="entry name" value="MethylDNA_cys_MeTrfase_DNAb"/>
</dbReference>
<feature type="region of interest" description="Disordered" evidence="2">
    <location>
        <begin position="46"/>
        <end position="66"/>
    </location>
</feature>
<dbReference type="PANTHER" id="PTHR42942">
    <property type="entry name" value="6-O-METHYLGUANINE DNA METHYLTRANSFERASE"/>
    <property type="match status" value="1"/>
</dbReference>
<feature type="region of interest" description="Disordered" evidence="2">
    <location>
        <begin position="169"/>
        <end position="201"/>
    </location>
</feature>
<accession>A0ABY6IYR6</accession>
<dbReference type="PANTHER" id="PTHR42942:SF1">
    <property type="entry name" value="ALKYLTRANSFERASE-LIKE PROTEIN 1"/>
    <property type="match status" value="1"/>
</dbReference>
<dbReference type="Proteomes" id="UP001162741">
    <property type="component" value="Chromosome"/>
</dbReference>
<keyword evidence="5" id="KW-1185">Reference proteome</keyword>
<dbReference type="InterPro" id="IPR052520">
    <property type="entry name" value="ATL_DNA_repair"/>
</dbReference>
<evidence type="ECO:0000313" key="4">
    <source>
        <dbReference type="EMBL" id="UYQ92526.1"/>
    </source>
</evidence>
<proteinExistence type="predicted"/>
<organism evidence="4 5">
    <name type="scientific">Chitinophaga horti</name>
    <dbReference type="NCBI Taxonomy" id="2920382"/>
    <lineage>
        <taxon>Bacteria</taxon>
        <taxon>Pseudomonadati</taxon>
        <taxon>Bacteroidota</taxon>
        <taxon>Chitinophagia</taxon>
        <taxon>Chitinophagales</taxon>
        <taxon>Chitinophagaceae</taxon>
        <taxon>Chitinophaga</taxon>
    </lineage>
</organism>
<gene>
    <name evidence="4" type="ORF">MKQ68_20795</name>
</gene>
<evidence type="ECO:0000256" key="1">
    <source>
        <dbReference type="ARBA" id="ARBA00022763"/>
    </source>
</evidence>
<evidence type="ECO:0000313" key="5">
    <source>
        <dbReference type="Proteomes" id="UP001162741"/>
    </source>
</evidence>
<dbReference type="InterPro" id="IPR036388">
    <property type="entry name" value="WH-like_DNA-bd_sf"/>
</dbReference>
<dbReference type="InterPro" id="IPR040807">
    <property type="entry name" value="DUF5522"/>
</dbReference>
<protein>
    <submittedName>
        <fullName evidence="4">MGMT family protein</fullName>
    </submittedName>
</protein>
<name>A0ABY6IYR6_9BACT</name>
<dbReference type="EMBL" id="CP107006">
    <property type="protein sequence ID" value="UYQ92526.1"/>
    <property type="molecule type" value="Genomic_DNA"/>
</dbReference>
<evidence type="ECO:0000259" key="3">
    <source>
        <dbReference type="Pfam" id="PF01035"/>
    </source>
</evidence>
<dbReference type="Pfam" id="PF17653">
    <property type="entry name" value="DUF5522"/>
    <property type="match status" value="1"/>
</dbReference>
<feature type="domain" description="Methylated-DNA-[protein]-cysteine S-methyltransferase DNA binding" evidence="3">
    <location>
        <begin position="71"/>
        <end position="153"/>
    </location>
</feature>
<dbReference type="Gene3D" id="1.10.10.10">
    <property type="entry name" value="Winged helix-like DNA-binding domain superfamily/Winged helix DNA-binding domain"/>
    <property type="match status" value="1"/>
</dbReference>
<dbReference type="RefSeq" id="WP_264280778.1">
    <property type="nucleotide sequence ID" value="NZ_CP107006.1"/>
</dbReference>
<dbReference type="Pfam" id="PF01035">
    <property type="entry name" value="DNA_binding_1"/>
    <property type="match status" value="1"/>
</dbReference>
<dbReference type="CDD" id="cd06445">
    <property type="entry name" value="ATase"/>
    <property type="match status" value="1"/>
</dbReference>
<dbReference type="SUPFAM" id="SSF46767">
    <property type="entry name" value="Methylated DNA-protein cysteine methyltransferase, C-terminal domain"/>
    <property type="match status" value="1"/>
</dbReference>
<reference evidence="4" key="1">
    <citation type="submission" date="2022-10" db="EMBL/GenBank/DDBJ databases">
        <title>Chitinophaga sp. nov., isolated from soil.</title>
        <authorList>
            <person name="Jeon C.O."/>
        </authorList>
    </citation>
    <scope>NUCLEOTIDE SEQUENCE</scope>
    <source>
        <strain evidence="4">R8</strain>
    </source>
</reference>